<comment type="caution">
    <text evidence="3">The sequence shown here is derived from an EMBL/GenBank/DDBJ whole genome shotgun (WGS) entry which is preliminary data.</text>
</comment>
<accession>A0AAD9FJT0</accession>
<dbReference type="EMBL" id="JAODAN010000010">
    <property type="protein sequence ID" value="KAK1921895.1"/>
    <property type="molecule type" value="Genomic_DNA"/>
</dbReference>
<gene>
    <name evidence="3" type="ORF">DB88DRAFT_499578</name>
</gene>
<keyword evidence="2" id="KW-1133">Transmembrane helix</keyword>
<feature type="compositionally biased region" description="Low complexity" evidence="1">
    <location>
        <begin position="282"/>
        <end position="310"/>
    </location>
</feature>
<dbReference type="AlphaFoldDB" id="A0AAD9FJT0"/>
<sequence length="396" mass="40570">MMSLLWLSDTSPLFTYSPSQTYFQGTDNTASWKVSFDNAQRQVNDTQHTTTGPGAVTLPFAYATSFTPIFTSKPGVTPQLALGDSAPAPCTSGQNFTGINGDSPQAFTLSAAGELSFRGAWISTQSSAPGSDLALAQLDDASSLITYSGFVPVGNSTSEAVSVGGMDYSGTLSVTATPGSSATVSFTGSTIAVLGVTGPTLGPYTVTLDGSVVASLNAYQEVEAHGVILFFTSNLNLGRVHTLALTATAGNQAPTGLVIDSFIAYGPTGGASFSRGAGGGSAPANPSGVGTGGSLSILPSPTASTTPPLSGVTPNGSPNAGVIVGALLGALAGVFLLLWLFRKKMALKKPTNKPINPWDEANLLQNMKNEEIHVTTVAKQRYVYPGLVAHSELKKY</sequence>
<evidence type="ECO:0000256" key="1">
    <source>
        <dbReference type="SAM" id="MobiDB-lite"/>
    </source>
</evidence>
<proteinExistence type="predicted"/>
<protein>
    <submittedName>
        <fullName evidence="3">Uncharacterized protein</fullName>
    </submittedName>
</protein>
<reference evidence="3" key="1">
    <citation type="submission" date="2023-02" db="EMBL/GenBank/DDBJ databases">
        <title>Identification and recombinant expression of a fungal hydrolase from Papiliotrema laurentii that hydrolyzes apple cutin and clears colloidal polyester polyurethane.</title>
        <authorList>
            <consortium name="DOE Joint Genome Institute"/>
            <person name="Roman V.A."/>
            <person name="Bojanowski C."/>
            <person name="Crable B.R."/>
            <person name="Wagner D.N."/>
            <person name="Hung C.S."/>
            <person name="Nadeau L.J."/>
            <person name="Schratz L."/>
            <person name="Haridas S."/>
            <person name="Pangilinan J."/>
            <person name="Lipzen A."/>
            <person name="Na H."/>
            <person name="Yan M."/>
            <person name="Ng V."/>
            <person name="Grigoriev I.V."/>
            <person name="Spatafora J.W."/>
            <person name="Barlow D."/>
            <person name="Biffinger J."/>
            <person name="Kelley-Loughnane N."/>
            <person name="Varaljay V.A."/>
            <person name="Crookes-Goodson W.J."/>
        </authorList>
    </citation>
    <scope>NUCLEOTIDE SEQUENCE</scope>
    <source>
        <strain evidence="3">5307AH</strain>
    </source>
</reference>
<dbReference type="Gene3D" id="2.60.120.260">
    <property type="entry name" value="Galactose-binding domain-like"/>
    <property type="match status" value="1"/>
</dbReference>
<dbReference type="Proteomes" id="UP001182556">
    <property type="component" value="Unassembled WGS sequence"/>
</dbReference>
<keyword evidence="4" id="KW-1185">Reference proteome</keyword>
<evidence type="ECO:0000313" key="4">
    <source>
        <dbReference type="Proteomes" id="UP001182556"/>
    </source>
</evidence>
<keyword evidence="2" id="KW-0472">Membrane</keyword>
<evidence type="ECO:0000256" key="2">
    <source>
        <dbReference type="SAM" id="Phobius"/>
    </source>
</evidence>
<feature type="transmembrane region" description="Helical" evidence="2">
    <location>
        <begin position="320"/>
        <end position="341"/>
    </location>
</feature>
<feature type="region of interest" description="Disordered" evidence="1">
    <location>
        <begin position="274"/>
        <end position="313"/>
    </location>
</feature>
<evidence type="ECO:0000313" key="3">
    <source>
        <dbReference type="EMBL" id="KAK1921895.1"/>
    </source>
</evidence>
<organism evidence="3 4">
    <name type="scientific">Papiliotrema laurentii</name>
    <name type="common">Cryptococcus laurentii</name>
    <dbReference type="NCBI Taxonomy" id="5418"/>
    <lineage>
        <taxon>Eukaryota</taxon>
        <taxon>Fungi</taxon>
        <taxon>Dikarya</taxon>
        <taxon>Basidiomycota</taxon>
        <taxon>Agaricomycotina</taxon>
        <taxon>Tremellomycetes</taxon>
        <taxon>Tremellales</taxon>
        <taxon>Rhynchogastremaceae</taxon>
        <taxon>Papiliotrema</taxon>
    </lineage>
</organism>
<name>A0AAD9FJT0_PAPLA</name>
<keyword evidence="2" id="KW-0812">Transmembrane</keyword>